<comment type="caution">
    <text evidence="10">The sequence shown here is derived from an EMBL/GenBank/DDBJ whole genome shotgun (WGS) entry which is preliminary data.</text>
</comment>
<dbReference type="PROSITE" id="PS51192">
    <property type="entry name" value="HELICASE_ATP_BIND_1"/>
    <property type="match status" value="1"/>
</dbReference>
<dbReference type="SMART" id="SM00487">
    <property type="entry name" value="DEXDc"/>
    <property type="match status" value="1"/>
</dbReference>
<feature type="domain" description="Helicase ATP-binding" evidence="7">
    <location>
        <begin position="97"/>
        <end position="289"/>
    </location>
</feature>
<dbReference type="PROSITE" id="PS51195">
    <property type="entry name" value="Q_MOTIF"/>
    <property type="match status" value="1"/>
</dbReference>
<keyword evidence="1" id="KW-0547">Nucleotide-binding</keyword>
<evidence type="ECO:0000256" key="6">
    <source>
        <dbReference type="SAM" id="MobiDB-lite"/>
    </source>
</evidence>
<dbReference type="CDD" id="cd00268">
    <property type="entry name" value="DEADc"/>
    <property type="match status" value="1"/>
</dbReference>
<feature type="domain" description="DEAD-box RNA helicase Q" evidence="9">
    <location>
        <begin position="66"/>
        <end position="94"/>
    </location>
</feature>
<reference evidence="10" key="2">
    <citation type="journal article" date="2023" name="Microbiol Resour">
        <title>Decontamination and Annotation of the Draft Genome Sequence of the Oomycete Lagenidium giganteum ARSEF 373.</title>
        <authorList>
            <person name="Morgan W.R."/>
            <person name="Tartar A."/>
        </authorList>
    </citation>
    <scope>NUCLEOTIDE SEQUENCE</scope>
    <source>
        <strain evidence="10">ARSEF 373</strain>
    </source>
</reference>
<dbReference type="GO" id="GO:0003676">
    <property type="term" value="F:nucleic acid binding"/>
    <property type="evidence" value="ECO:0007669"/>
    <property type="project" value="InterPro"/>
</dbReference>
<dbReference type="Proteomes" id="UP001146120">
    <property type="component" value="Unassembled WGS sequence"/>
</dbReference>
<dbReference type="InterPro" id="IPR014014">
    <property type="entry name" value="RNA_helicase_DEAD_Q_motif"/>
</dbReference>
<protein>
    <recommendedName>
        <fullName evidence="12">DEAD/DEAH box RNA helicase</fullName>
    </recommendedName>
</protein>
<dbReference type="AlphaFoldDB" id="A0AAV2YZF4"/>
<dbReference type="InterPro" id="IPR044742">
    <property type="entry name" value="DEAD/DEAH_RhlB"/>
</dbReference>
<dbReference type="InterPro" id="IPR011545">
    <property type="entry name" value="DEAD/DEAH_box_helicase_dom"/>
</dbReference>
<dbReference type="GO" id="GO:0005524">
    <property type="term" value="F:ATP binding"/>
    <property type="evidence" value="ECO:0007669"/>
    <property type="project" value="UniProtKB-KW"/>
</dbReference>
<dbReference type="SMART" id="SM00490">
    <property type="entry name" value="HELICc"/>
    <property type="match status" value="1"/>
</dbReference>
<dbReference type="PANTHER" id="PTHR47960">
    <property type="entry name" value="DEAD-BOX ATP-DEPENDENT RNA HELICASE 50"/>
    <property type="match status" value="1"/>
</dbReference>
<keyword evidence="2" id="KW-0378">Hydrolase</keyword>
<dbReference type="InterPro" id="IPR001650">
    <property type="entry name" value="Helicase_C-like"/>
</dbReference>
<feature type="compositionally biased region" description="Basic residues" evidence="6">
    <location>
        <begin position="480"/>
        <end position="511"/>
    </location>
</feature>
<feature type="region of interest" description="Disordered" evidence="6">
    <location>
        <begin position="470"/>
        <end position="511"/>
    </location>
</feature>
<keyword evidence="4" id="KW-0067">ATP-binding</keyword>
<name>A0AAV2YZF4_9STRA</name>
<evidence type="ECO:0000256" key="2">
    <source>
        <dbReference type="ARBA" id="ARBA00022801"/>
    </source>
</evidence>
<keyword evidence="3" id="KW-0347">Helicase</keyword>
<dbReference type="Pfam" id="PF00271">
    <property type="entry name" value="Helicase_C"/>
    <property type="match status" value="1"/>
</dbReference>
<evidence type="ECO:0000256" key="5">
    <source>
        <dbReference type="PROSITE-ProRule" id="PRU00552"/>
    </source>
</evidence>
<evidence type="ECO:0000256" key="1">
    <source>
        <dbReference type="ARBA" id="ARBA00022741"/>
    </source>
</evidence>
<dbReference type="PROSITE" id="PS51194">
    <property type="entry name" value="HELICASE_CTER"/>
    <property type="match status" value="1"/>
</dbReference>
<dbReference type="InterPro" id="IPR014001">
    <property type="entry name" value="Helicase_ATP-bd"/>
</dbReference>
<dbReference type="SUPFAM" id="SSF52540">
    <property type="entry name" value="P-loop containing nucleoside triphosphate hydrolases"/>
    <property type="match status" value="1"/>
</dbReference>
<reference evidence="10" key="1">
    <citation type="submission" date="2022-11" db="EMBL/GenBank/DDBJ databases">
        <authorList>
            <person name="Morgan W.R."/>
            <person name="Tartar A."/>
        </authorList>
    </citation>
    <scope>NUCLEOTIDE SEQUENCE</scope>
    <source>
        <strain evidence="10">ARSEF 373</strain>
    </source>
</reference>
<keyword evidence="11" id="KW-1185">Reference proteome</keyword>
<dbReference type="EMBL" id="DAKRPA010000093">
    <property type="protein sequence ID" value="DAZ98951.1"/>
    <property type="molecule type" value="Genomic_DNA"/>
</dbReference>
<evidence type="ECO:0008006" key="12">
    <source>
        <dbReference type="Google" id="ProtNLM"/>
    </source>
</evidence>
<dbReference type="CDD" id="cd18787">
    <property type="entry name" value="SF2_C_DEAD"/>
    <property type="match status" value="1"/>
</dbReference>
<organism evidence="10 11">
    <name type="scientific">Lagenidium giganteum</name>
    <dbReference type="NCBI Taxonomy" id="4803"/>
    <lineage>
        <taxon>Eukaryota</taxon>
        <taxon>Sar</taxon>
        <taxon>Stramenopiles</taxon>
        <taxon>Oomycota</taxon>
        <taxon>Peronosporomycetes</taxon>
        <taxon>Pythiales</taxon>
        <taxon>Pythiaceae</taxon>
    </lineage>
</organism>
<dbReference type="Gene3D" id="3.40.50.300">
    <property type="entry name" value="P-loop containing nucleotide triphosphate hydrolases"/>
    <property type="match status" value="2"/>
</dbReference>
<gene>
    <name evidence="10" type="ORF">N0F65_000483</name>
</gene>
<dbReference type="InterPro" id="IPR027417">
    <property type="entry name" value="P-loop_NTPase"/>
</dbReference>
<evidence type="ECO:0000256" key="3">
    <source>
        <dbReference type="ARBA" id="ARBA00022806"/>
    </source>
</evidence>
<accession>A0AAV2YZF4</accession>
<sequence length="511" mass="56436">MMRTLLARRVLGRSCVAAPSLGRHAPRTASAVTLNDQFGKLTAWSSATTASVHSQSIGASRSFATKSFRDLGINDKLCAALTEMGIKEPTLIQEKSIEAILAKKDILCTAQTGTGKTLAYLVPVIEQLLREEAKMTDADRNKVLTGRPRAVVVVPSRELALQVSEVAKQLAHMAKFASCTVTSGERKSIQQKNLSRRLDIVIGTPGRLAKCISAGDFFVSRVTTVVADEADTLFDAKMGFRKELDALLHPIQASAAKRTSPLQIVLAAATVRSPLDQIMKKRFVNLRMVSDTNVHQTPNQVREEFVRVAPEAKQSALRSALHLRSQASKKTIVFCRNSASCRSTDHMLREHQFASTCLHGDMPPARRHEASETFSSGKADILVCTDLAARGLHFDDVGHVVMFDFPHSTVDYVHRAGRTGRAGERGFVTSLVTKHDLKLAVMIEDSKRNHRAIKDLQEVAELANSAIPMDKPVDTERQHARATARQHDRRRLQRKRGTGTKKIKHHKLRTF</sequence>
<evidence type="ECO:0000259" key="8">
    <source>
        <dbReference type="PROSITE" id="PS51194"/>
    </source>
</evidence>
<proteinExistence type="predicted"/>
<evidence type="ECO:0000259" key="9">
    <source>
        <dbReference type="PROSITE" id="PS51195"/>
    </source>
</evidence>
<dbReference type="GO" id="GO:0003724">
    <property type="term" value="F:RNA helicase activity"/>
    <property type="evidence" value="ECO:0007669"/>
    <property type="project" value="InterPro"/>
</dbReference>
<dbReference type="Pfam" id="PF00270">
    <property type="entry name" value="DEAD"/>
    <property type="match status" value="1"/>
</dbReference>
<feature type="short sequence motif" description="Q motif" evidence="5">
    <location>
        <begin position="66"/>
        <end position="94"/>
    </location>
</feature>
<dbReference type="GO" id="GO:0016787">
    <property type="term" value="F:hydrolase activity"/>
    <property type="evidence" value="ECO:0007669"/>
    <property type="project" value="UniProtKB-KW"/>
</dbReference>
<evidence type="ECO:0000313" key="11">
    <source>
        <dbReference type="Proteomes" id="UP001146120"/>
    </source>
</evidence>
<evidence type="ECO:0000313" key="10">
    <source>
        <dbReference type="EMBL" id="DAZ98951.1"/>
    </source>
</evidence>
<evidence type="ECO:0000259" key="7">
    <source>
        <dbReference type="PROSITE" id="PS51192"/>
    </source>
</evidence>
<feature type="domain" description="Helicase C-terminal" evidence="8">
    <location>
        <begin position="300"/>
        <end position="467"/>
    </location>
</feature>
<evidence type="ECO:0000256" key="4">
    <source>
        <dbReference type="ARBA" id="ARBA00022840"/>
    </source>
</evidence>